<organism evidence="2 3">
    <name type="scientific">Pseudomonas jessenii</name>
    <dbReference type="NCBI Taxonomy" id="77298"/>
    <lineage>
        <taxon>Bacteria</taxon>
        <taxon>Pseudomonadati</taxon>
        <taxon>Pseudomonadota</taxon>
        <taxon>Gammaproteobacteria</taxon>
        <taxon>Pseudomonadales</taxon>
        <taxon>Pseudomonadaceae</taxon>
        <taxon>Pseudomonas</taxon>
    </lineage>
</organism>
<dbReference type="SMART" id="SM00507">
    <property type="entry name" value="HNHc"/>
    <property type="match status" value="1"/>
</dbReference>
<dbReference type="InterPro" id="IPR002711">
    <property type="entry name" value="HNH"/>
</dbReference>
<sequence>MDTDKSNSDWSEVEIQAAVDAYLKMLAREQSGQKFVKTEENRILREGPLAGRTKGSVEFRMQNISTVLVEMDRKRIEGYKPAKNVGANVARSIRKALDASTVLTLEDSEPTADEELLEQRAAKFEQKQFDYVPKGIKTPIQTTSTRKVYFRDPELRGWVRQQANGKCEGCGEEAPFKKDGEPFLEVHHVKHMSQEGSDQPSNVVALCPNCHQRCHHSDDREDFTAWLYDNVGRLEKE</sequence>
<dbReference type="RefSeq" id="WP_115146173.1">
    <property type="nucleotide sequence ID" value="NZ_QRAV01000002.1"/>
</dbReference>
<evidence type="ECO:0000313" key="2">
    <source>
        <dbReference type="EMBL" id="RDL23937.1"/>
    </source>
</evidence>
<gene>
    <name evidence="2" type="ORF">DEU51_102181</name>
</gene>
<evidence type="ECO:0000313" key="3">
    <source>
        <dbReference type="Proteomes" id="UP000255365"/>
    </source>
</evidence>
<dbReference type="EMBL" id="QRAV01000002">
    <property type="protein sequence ID" value="RDL23937.1"/>
    <property type="molecule type" value="Genomic_DNA"/>
</dbReference>
<proteinExistence type="predicted"/>
<dbReference type="GO" id="GO:0008270">
    <property type="term" value="F:zinc ion binding"/>
    <property type="evidence" value="ECO:0007669"/>
    <property type="project" value="InterPro"/>
</dbReference>
<accession>A0A370SW28</accession>
<dbReference type="AlphaFoldDB" id="A0A370SW28"/>
<comment type="caution">
    <text evidence="2">The sequence shown here is derived from an EMBL/GenBank/DDBJ whole genome shotgun (WGS) entry which is preliminary data.</text>
</comment>
<dbReference type="CDD" id="cd00085">
    <property type="entry name" value="HNHc"/>
    <property type="match status" value="1"/>
</dbReference>
<dbReference type="Gene3D" id="1.10.30.50">
    <property type="match status" value="1"/>
</dbReference>
<dbReference type="Pfam" id="PF01844">
    <property type="entry name" value="HNH"/>
    <property type="match status" value="1"/>
</dbReference>
<dbReference type="Proteomes" id="UP000255365">
    <property type="component" value="Unassembled WGS sequence"/>
</dbReference>
<feature type="domain" description="HNH nuclease" evidence="1">
    <location>
        <begin position="154"/>
        <end position="212"/>
    </location>
</feature>
<reference evidence="2 3" key="1">
    <citation type="submission" date="2018-07" db="EMBL/GenBank/DDBJ databases">
        <title>Genome sequencing of rice bacterial endophytes.</title>
        <authorList>
            <person name="Venturi V."/>
        </authorList>
    </citation>
    <scope>NUCLEOTIDE SEQUENCE [LARGE SCALE GENOMIC DNA]</scope>
    <source>
        <strain evidence="2 3">E2333</strain>
    </source>
</reference>
<dbReference type="GO" id="GO:0003676">
    <property type="term" value="F:nucleic acid binding"/>
    <property type="evidence" value="ECO:0007669"/>
    <property type="project" value="InterPro"/>
</dbReference>
<evidence type="ECO:0000259" key="1">
    <source>
        <dbReference type="SMART" id="SM00507"/>
    </source>
</evidence>
<dbReference type="GO" id="GO:0004519">
    <property type="term" value="F:endonuclease activity"/>
    <property type="evidence" value="ECO:0007669"/>
    <property type="project" value="InterPro"/>
</dbReference>
<name>A0A370SW28_PSEJE</name>
<dbReference type="InterPro" id="IPR003615">
    <property type="entry name" value="HNH_nuc"/>
</dbReference>
<protein>
    <submittedName>
        <fullName evidence="2">5-methylcytosine-specific restriction protein A</fullName>
    </submittedName>
</protein>